<dbReference type="EMBL" id="BMVB01000031">
    <property type="protein sequence ID" value="GHC70889.1"/>
    <property type="molecule type" value="Genomic_DNA"/>
</dbReference>
<accession>A0A918WR92</accession>
<dbReference type="Proteomes" id="UP000646244">
    <property type="component" value="Unassembled WGS sequence"/>
</dbReference>
<sequence>MLPSDPKNHHVRAVRTYPLGLLPLPVVPAPLPRYRSGRFPFERAGTRTVRAAAPPRTSQKGA</sequence>
<dbReference type="AlphaFoldDB" id="A0A918WR92"/>
<comment type="caution">
    <text evidence="1">The sequence shown here is derived from an EMBL/GenBank/DDBJ whole genome shotgun (WGS) entry which is preliminary data.</text>
</comment>
<reference evidence="1" key="2">
    <citation type="submission" date="2020-09" db="EMBL/GenBank/DDBJ databases">
        <authorList>
            <person name="Sun Q."/>
            <person name="Ohkuma M."/>
        </authorList>
    </citation>
    <scope>NUCLEOTIDE SEQUENCE</scope>
    <source>
        <strain evidence="1">JCM 4633</strain>
    </source>
</reference>
<evidence type="ECO:0000313" key="1">
    <source>
        <dbReference type="EMBL" id="GHC70889.1"/>
    </source>
</evidence>
<proteinExistence type="predicted"/>
<name>A0A918WR92_STRCJ</name>
<protein>
    <submittedName>
        <fullName evidence="1">Uncharacterized protein</fullName>
    </submittedName>
</protein>
<reference evidence="1" key="1">
    <citation type="journal article" date="2014" name="Int. J. Syst. Evol. Microbiol.">
        <title>Complete genome sequence of Corynebacterium casei LMG S-19264T (=DSM 44701T), isolated from a smear-ripened cheese.</title>
        <authorList>
            <consortium name="US DOE Joint Genome Institute (JGI-PGF)"/>
            <person name="Walter F."/>
            <person name="Albersmeier A."/>
            <person name="Kalinowski J."/>
            <person name="Ruckert C."/>
        </authorList>
    </citation>
    <scope>NUCLEOTIDE SEQUENCE</scope>
    <source>
        <strain evidence="1">JCM 4633</strain>
    </source>
</reference>
<organism evidence="1 2">
    <name type="scientific">Streptomyces cinnamoneus</name>
    <name type="common">Streptoverticillium cinnamoneum</name>
    <dbReference type="NCBI Taxonomy" id="53446"/>
    <lineage>
        <taxon>Bacteria</taxon>
        <taxon>Bacillati</taxon>
        <taxon>Actinomycetota</taxon>
        <taxon>Actinomycetes</taxon>
        <taxon>Kitasatosporales</taxon>
        <taxon>Streptomycetaceae</taxon>
        <taxon>Streptomyces</taxon>
        <taxon>Streptomyces cinnamoneus group</taxon>
    </lineage>
</organism>
<gene>
    <name evidence="1" type="ORF">GCM10010507_57230</name>
</gene>
<evidence type="ECO:0000313" key="2">
    <source>
        <dbReference type="Proteomes" id="UP000646244"/>
    </source>
</evidence>